<gene>
    <name evidence="2" type="primary">LOC142165893</name>
</gene>
<proteinExistence type="predicted"/>
<sequence length="384" mass="43193">MWERLKGLLVICSHHGIPEQMLGQRFYMGLADTLKANVDASAGGAFFSKTFRESKILLDKMEQNSRWTTRNTLITLVVHSAALDPAKSIAENMATLMIQMSILTKKVEESGQKHQIVRHEDGFSKLEGMMQQVIGSTGKLADRVESYESVLKNIEIQLGQISMALNNRPHETLPADTQINPKEQGPKQLMAVSLRNGRDLDLEREMARKSRLAETLVPIPIKIDDSTSLTEVTVLNVQENTNKEEEVVKEIEAASKPTIEAVPKQEKTQIIGKKRPPSPFPQILAKYQKDEQYKKFLEMLKQIQVNIPLIDALKERHGYAKMMKDLISRKFDFKNLAMVTLTQTCNAAVTRPIVEKLSDLGSFTIPFTIGNFAFAKALCDLEQA</sequence>
<dbReference type="Proteomes" id="UP000790787">
    <property type="component" value="Chromosome 11"/>
</dbReference>
<reference evidence="2" key="2">
    <citation type="submission" date="2025-08" db="UniProtKB">
        <authorList>
            <consortium name="RefSeq"/>
        </authorList>
    </citation>
    <scope>IDENTIFICATION</scope>
    <source>
        <tissue evidence="2">Leaf</tissue>
    </source>
</reference>
<dbReference type="RefSeq" id="XP_075080381.1">
    <property type="nucleotide sequence ID" value="XM_075224280.1"/>
</dbReference>
<keyword evidence="1" id="KW-1185">Reference proteome</keyword>
<evidence type="ECO:0000313" key="2">
    <source>
        <dbReference type="RefSeq" id="XP_075080381.1"/>
    </source>
</evidence>
<protein>
    <submittedName>
        <fullName evidence="2">Uncharacterized protein LOC142165893</fullName>
    </submittedName>
</protein>
<organism evidence="1 2">
    <name type="scientific">Nicotiana tabacum</name>
    <name type="common">Common tobacco</name>
    <dbReference type="NCBI Taxonomy" id="4097"/>
    <lineage>
        <taxon>Eukaryota</taxon>
        <taxon>Viridiplantae</taxon>
        <taxon>Streptophyta</taxon>
        <taxon>Embryophyta</taxon>
        <taxon>Tracheophyta</taxon>
        <taxon>Spermatophyta</taxon>
        <taxon>Magnoliopsida</taxon>
        <taxon>eudicotyledons</taxon>
        <taxon>Gunneridae</taxon>
        <taxon>Pentapetalae</taxon>
        <taxon>asterids</taxon>
        <taxon>lamiids</taxon>
        <taxon>Solanales</taxon>
        <taxon>Solanaceae</taxon>
        <taxon>Nicotianoideae</taxon>
        <taxon>Nicotianeae</taxon>
        <taxon>Nicotiana</taxon>
    </lineage>
</organism>
<name>A0AC58S5W8_TOBAC</name>
<reference evidence="1" key="1">
    <citation type="journal article" date="2014" name="Nat. Commun.">
        <title>The tobacco genome sequence and its comparison with those of tomato and potato.</title>
        <authorList>
            <person name="Sierro N."/>
            <person name="Battey J.N."/>
            <person name="Ouadi S."/>
            <person name="Bakaher N."/>
            <person name="Bovet L."/>
            <person name="Willig A."/>
            <person name="Goepfert S."/>
            <person name="Peitsch M.C."/>
            <person name="Ivanov N.V."/>
        </authorList>
    </citation>
    <scope>NUCLEOTIDE SEQUENCE [LARGE SCALE GENOMIC DNA]</scope>
</reference>
<accession>A0AC58S5W8</accession>
<evidence type="ECO:0000313" key="1">
    <source>
        <dbReference type="Proteomes" id="UP000790787"/>
    </source>
</evidence>